<dbReference type="EMBL" id="QNVY02000001">
    <property type="protein sequence ID" value="RYJ53681.1"/>
    <property type="molecule type" value="Genomic_DNA"/>
</dbReference>
<dbReference type="GO" id="GO:0046872">
    <property type="term" value="F:metal ion binding"/>
    <property type="evidence" value="ECO:0007669"/>
    <property type="project" value="UniProtKB-KW"/>
</dbReference>
<evidence type="ECO:0000313" key="6">
    <source>
        <dbReference type="EMBL" id="RYJ53681.1"/>
    </source>
</evidence>
<keyword evidence="7" id="KW-1185">Reference proteome</keyword>
<evidence type="ECO:0000256" key="3">
    <source>
        <dbReference type="ARBA" id="ARBA00022801"/>
    </source>
</evidence>
<organism evidence="6 7">
    <name type="scientific">Flavobacterium petrolei</name>
    <dbReference type="NCBI Taxonomy" id="2259594"/>
    <lineage>
        <taxon>Bacteria</taxon>
        <taxon>Pseudomonadati</taxon>
        <taxon>Bacteroidota</taxon>
        <taxon>Flavobacteriia</taxon>
        <taxon>Flavobacteriales</taxon>
        <taxon>Flavobacteriaceae</taxon>
        <taxon>Flavobacterium</taxon>
    </lineage>
</organism>
<dbReference type="Proteomes" id="UP000253235">
    <property type="component" value="Unassembled WGS sequence"/>
</dbReference>
<comment type="caution">
    <text evidence="6">The sequence shown here is derived from an EMBL/GenBank/DDBJ whole genome shotgun (WGS) entry which is preliminary data.</text>
</comment>
<dbReference type="RefSeq" id="WP_113664342.1">
    <property type="nucleotide sequence ID" value="NZ_JBIPCZ010000004.1"/>
</dbReference>
<proteinExistence type="inferred from homology"/>
<evidence type="ECO:0000256" key="4">
    <source>
        <dbReference type="ARBA" id="ARBA00022833"/>
    </source>
</evidence>
<dbReference type="SUPFAM" id="SSF109854">
    <property type="entry name" value="DinB/YfiT-like putative metalloenzymes"/>
    <property type="match status" value="1"/>
</dbReference>
<reference evidence="6 7" key="1">
    <citation type="submission" date="2019-01" db="EMBL/GenBank/DDBJ databases">
        <title>Flavobacterium sp. nov. isolated from arctic soil.</title>
        <authorList>
            <person name="Kim D.-U."/>
        </authorList>
    </citation>
    <scope>NUCLEOTIDE SEQUENCE [LARGE SCALE GENOMIC DNA]</scope>
    <source>
        <strain evidence="6 7">Kopri-42</strain>
    </source>
</reference>
<keyword evidence="2" id="KW-0479">Metal-binding</keyword>
<keyword evidence="4" id="KW-0862">Zinc</keyword>
<dbReference type="InterPro" id="IPR034660">
    <property type="entry name" value="DinB/YfiT-like"/>
</dbReference>
<dbReference type="HAMAP" id="MF_01256">
    <property type="entry name" value="YfiT_hydrol"/>
    <property type="match status" value="1"/>
</dbReference>
<sequence>MENTALEKLRYPIGKFIAPEIYSNDYLNSRISEIASFPDRLKKEVVSLSEEQLDTPYRENGWTVRQVIHHCADSHMNCFIRIKWALTEDKPAIKSYYEDRWSKLHDNLTMPIQPTLSLLEGLHFRLAYLMNSISQTDLEKIFIHPENNKEFKIKEIIGTYAWHGSHHLAHITELRKRKGW</sequence>
<dbReference type="GO" id="GO:0016787">
    <property type="term" value="F:hydrolase activity"/>
    <property type="evidence" value="ECO:0007669"/>
    <property type="project" value="UniProtKB-KW"/>
</dbReference>
<dbReference type="Pfam" id="PF12867">
    <property type="entry name" value="DinB_2"/>
    <property type="match status" value="1"/>
</dbReference>
<gene>
    <name evidence="6" type="ORF">DR871_006415</name>
</gene>
<keyword evidence="1" id="KW-0963">Cytoplasm</keyword>
<protein>
    <submittedName>
        <fullName evidence="6">Putative metal-dependent hydrolase</fullName>
    </submittedName>
</protein>
<name>A0A482TNM9_9FLAO</name>
<feature type="domain" description="DinB-like" evidence="5">
    <location>
        <begin position="38"/>
        <end position="171"/>
    </location>
</feature>
<evidence type="ECO:0000256" key="2">
    <source>
        <dbReference type="ARBA" id="ARBA00022723"/>
    </source>
</evidence>
<dbReference type="Gene3D" id="1.20.120.450">
    <property type="entry name" value="dinb family like domain"/>
    <property type="match status" value="1"/>
</dbReference>
<dbReference type="InterPro" id="IPR024775">
    <property type="entry name" value="DinB-like"/>
</dbReference>
<evidence type="ECO:0000256" key="1">
    <source>
        <dbReference type="ARBA" id="ARBA00022490"/>
    </source>
</evidence>
<evidence type="ECO:0000259" key="5">
    <source>
        <dbReference type="Pfam" id="PF12867"/>
    </source>
</evidence>
<dbReference type="NCBIfam" id="NF009807">
    <property type="entry name" value="PRK13291.1"/>
    <property type="match status" value="1"/>
</dbReference>
<dbReference type="InterPro" id="IPR023774">
    <property type="entry name" value="Put_metal_dep_hydrolase_YfiT"/>
</dbReference>
<accession>A0A482TNM9</accession>
<dbReference type="AlphaFoldDB" id="A0A482TNM9"/>
<dbReference type="OrthoDB" id="9796039at2"/>
<keyword evidence="3 6" id="KW-0378">Hydrolase</keyword>
<evidence type="ECO:0000313" key="7">
    <source>
        <dbReference type="Proteomes" id="UP000253235"/>
    </source>
</evidence>